<evidence type="ECO:0000256" key="1">
    <source>
        <dbReference type="SAM" id="MobiDB-lite"/>
    </source>
</evidence>
<organism evidence="2 3">
    <name type="scientific">Agromyces neolithicus</name>
    <dbReference type="NCBI Taxonomy" id="269420"/>
    <lineage>
        <taxon>Bacteria</taxon>
        <taxon>Bacillati</taxon>
        <taxon>Actinomycetota</taxon>
        <taxon>Actinomycetes</taxon>
        <taxon>Micrococcales</taxon>
        <taxon>Microbacteriaceae</taxon>
        <taxon>Agromyces</taxon>
    </lineage>
</organism>
<evidence type="ECO:0000313" key="3">
    <source>
        <dbReference type="Proteomes" id="UP001500002"/>
    </source>
</evidence>
<dbReference type="RefSeq" id="WP_344292232.1">
    <property type="nucleotide sequence ID" value="NZ_BAAANJ010000001.1"/>
</dbReference>
<protein>
    <submittedName>
        <fullName evidence="2">Uncharacterized protein</fullName>
    </submittedName>
</protein>
<accession>A0ABP4Y271</accession>
<dbReference type="EMBL" id="BAAANJ010000001">
    <property type="protein sequence ID" value="GAA1796980.1"/>
    <property type="molecule type" value="Genomic_DNA"/>
</dbReference>
<comment type="caution">
    <text evidence="2">The sequence shown here is derived from an EMBL/GenBank/DDBJ whole genome shotgun (WGS) entry which is preliminary data.</text>
</comment>
<keyword evidence="3" id="KW-1185">Reference proteome</keyword>
<sequence>MMISEFSFPHLQAAQDARLAQQLERRRVALERRAEPVPRRAGRRAALSIRGAKPALR</sequence>
<dbReference type="Proteomes" id="UP001500002">
    <property type="component" value="Unassembled WGS sequence"/>
</dbReference>
<reference evidence="3" key="1">
    <citation type="journal article" date="2019" name="Int. J. Syst. Evol. Microbiol.">
        <title>The Global Catalogue of Microorganisms (GCM) 10K type strain sequencing project: providing services to taxonomists for standard genome sequencing and annotation.</title>
        <authorList>
            <consortium name="The Broad Institute Genomics Platform"/>
            <consortium name="The Broad Institute Genome Sequencing Center for Infectious Disease"/>
            <person name="Wu L."/>
            <person name="Ma J."/>
        </authorList>
    </citation>
    <scope>NUCLEOTIDE SEQUENCE [LARGE SCALE GENOMIC DNA]</scope>
    <source>
        <strain evidence="3">JCM 14322</strain>
    </source>
</reference>
<proteinExistence type="predicted"/>
<feature type="region of interest" description="Disordered" evidence="1">
    <location>
        <begin position="33"/>
        <end position="57"/>
    </location>
</feature>
<gene>
    <name evidence="2" type="ORF">GCM10009749_00550</name>
</gene>
<evidence type="ECO:0000313" key="2">
    <source>
        <dbReference type="EMBL" id="GAA1796980.1"/>
    </source>
</evidence>
<name>A0ABP4Y271_9MICO</name>